<dbReference type="EMBL" id="CAMXCT030001068">
    <property type="protein sequence ID" value="CAL4773621.1"/>
    <property type="molecule type" value="Genomic_DNA"/>
</dbReference>
<comment type="similarity">
    <text evidence="7">Belongs to the class I-like SAM-binding methyltransferase superfamily. Cation-dependent O-methyltransferase family.</text>
</comment>
<keyword evidence="6" id="KW-0128">Catecholamine metabolism</keyword>
<feature type="transmembrane region" description="Helical" evidence="9">
    <location>
        <begin position="489"/>
        <end position="514"/>
    </location>
</feature>
<dbReference type="GO" id="GO:0016020">
    <property type="term" value="C:membrane"/>
    <property type="evidence" value="ECO:0007669"/>
    <property type="project" value="UniProtKB-SubCell"/>
</dbReference>
<feature type="transmembrane region" description="Helical" evidence="9">
    <location>
        <begin position="696"/>
        <end position="715"/>
    </location>
</feature>
<dbReference type="GO" id="GO:0032259">
    <property type="term" value="P:methylation"/>
    <property type="evidence" value="ECO:0007669"/>
    <property type="project" value="UniProtKB-KW"/>
</dbReference>
<accession>A0A9P1C779</accession>
<feature type="transmembrane region" description="Helical" evidence="9">
    <location>
        <begin position="618"/>
        <end position="642"/>
    </location>
</feature>
<comment type="caution">
    <text evidence="11">The sequence shown here is derived from an EMBL/GenBank/DDBJ whole genome shotgun (WGS) entry which is preliminary data.</text>
</comment>
<evidence type="ECO:0000256" key="4">
    <source>
        <dbReference type="ARBA" id="ARBA00022679"/>
    </source>
</evidence>
<reference evidence="11" key="1">
    <citation type="submission" date="2022-10" db="EMBL/GenBank/DDBJ databases">
        <authorList>
            <person name="Chen Y."/>
            <person name="Dougan E. K."/>
            <person name="Chan C."/>
            <person name="Rhodes N."/>
            <person name="Thang M."/>
        </authorList>
    </citation>
    <scope>NUCLEOTIDE SEQUENCE</scope>
</reference>
<feature type="transmembrane region" description="Helical" evidence="9">
    <location>
        <begin position="654"/>
        <end position="675"/>
    </location>
</feature>
<feature type="transmembrane region" description="Helical" evidence="9">
    <location>
        <begin position="384"/>
        <end position="402"/>
    </location>
</feature>
<evidence type="ECO:0000313" key="12">
    <source>
        <dbReference type="EMBL" id="CAL4773621.1"/>
    </source>
</evidence>
<dbReference type="PROSITE" id="PS51682">
    <property type="entry name" value="SAM_OMT_I"/>
    <property type="match status" value="1"/>
</dbReference>
<evidence type="ECO:0000313" key="13">
    <source>
        <dbReference type="Proteomes" id="UP001152797"/>
    </source>
</evidence>
<comment type="subcellular location">
    <subcellularLocation>
        <location evidence="1">Membrane</location>
        <topology evidence="1">Multi-pass membrane protein</topology>
    </subcellularLocation>
</comment>
<dbReference type="SUPFAM" id="SSF103473">
    <property type="entry name" value="MFS general substrate transporter"/>
    <property type="match status" value="1"/>
</dbReference>
<dbReference type="AlphaFoldDB" id="A0A9P1C779"/>
<dbReference type="InterPro" id="IPR002935">
    <property type="entry name" value="SAM_O-MeTrfase"/>
</dbReference>
<dbReference type="InterPro" id="IPR011701">
    <property type="entry name" value="MFS"/>
</dbReference>
<evidence type="ECO:0000256" key="8">
    <source>
        <dbReference type="SAM" id="MobiDB-lite"/>
    </source>
</evidence>
<dbReference type="EMBL" id="CAMXCT010001068">
    <property type="protein sequence ID" value="CAI3986309.1"/>
    <property type="molecule type" value="Genomic_DNA"/>
</dbReference>
<dbReference type="Gene3D" id="3.40.50.150">
    <property type="entry name" value="Vaccinia Virus protein VP39"/>
    <property type="match status" value="1"/>
</dbReference>
<evidence type="ECO:0000256" key="1">
    <source>
        <dbReference type="ARBA" id="ARBA00004141"/>
    </source>
</evidence>
<evidence type="ECO:0000259" key="10">
    <source>
        <dbReference type="PROSITE" id="PS50850"/>
    </source>
</evidence>
<dbReference type="EC" id="2.1.1.6" evidence="2"/>
<keyword evidence="13" id="KW-1185">Reference proteome</keyword>
<dbReference type="Pfam" id="PF01596">
    <property type="entry name" value="Methyltransf_3"/>
    <property type="match status" value="1"/>
</dbReference>
<keyword evidence="9" id="KW-0812">Transmembrane</keyword>
<dbReference type="InterPro" id="IPR029063">
    <property type="entry name" value="SAM-dependent_MTases_sf"/>
</dbReference>
<dbReference type="Gene3D" id="1.20.1720.10">
    <property type="entry name" value="Multidrug resistance protein D"/>
    <property type="match status" value="1"/>
</dbReference>
<keyword evidence="4" id="KW-0808">Transferase</keyword>
<feature type="transmembrane region" description="Helical" evidence="9">
    <location>
        <begin position="577"/>
        <end position="598"/>
    </location>
</feature>
<feature type="region of interest" description="Disordered" evidence="8">
    <location>
        <begin position="816"/>
        <end position="842"/>
    </location>
</feature>
<dbReference type="SUPFAM" id="SSF53335">
    <property type="entry name" value="S-adenosyl-L-methionine-dependent methyltransferases"/>
    <property type="match status" value="1"/>
</dbReference>
<keyword evidence="9" id="KW-0472">Membrane</keyword>
<organism evidence="11">
    <name type="scientific">Cladocopium goreaui</name>
    <dbReference type="NCBI Taxonomy" id="2562237"/>
    <lineage>
        <taxon>Eukaryota</taxon>
        <taxon>Sar</taxon>
        <taxon>Alveolata</taxon>
        <taxon>Dinophyceae</taxon>
        <taxon>Suessiales</taxon>
        <taxon>Symbiodiniaceae</taxon>
        <taxon>Cladocopium</taxon>
    </lineage>
</organism>
<evidence type="ECO:0000256" key="3">
    <source>
        <dbReference type="ARBA" id="ARBA00022603"/>
    </source>
</evidence>
<feature type="domain" description="Major facilitator superfamily (MFS) profile" evidence="10">
    <location>
        <begin position="384"/>
        <end position="814"/>
    </location>
</feature>
<gene>
    <name evidence="11" type="ORF">C1SCF055_LOCUS13675</name>
</gene>
<dbReference type="PROSITE" id="PS50850">
    <property type="entry name" value="MFS"/>
    <property type="match status" value="1"/>
</dbReference>
<reference evidence="12 13" key="2">
    <citation type="submission" date="2024-05" db="EMBL/GenBank/DDBJ databases">
        <authorList>
            <person name="Chen Y."/>
            <person name="Shah S."/>
            <person name="Dougan E. K."/>
            <person name="Thang M."/>
            <person name="Chan C."/>
        </authorList>
    </citation>
    <scope>NUCLEOTIDE SEQUENCE [LARGE SCALE GENOMIC DNA]</scope>
</reference>
<evidence type="ECO:0000256" key="6">
    <source>
        <dbReference type="ARBA" id="ARBA00022939"/>
    </source>
</evidence>
<dbReference type="GO" id="GO:0016206">
    <property type="term" value="F:catechol O-methyltransferase activity"/>
    <property type="evidence" value="ECO:0007669"/>
    <property type="project" value="UniProtKB-EC"/>
</dbReference>
<dbReference type="InterPro" id="IPR020846">
    <property type="entry name" value="MFS_dom"/>
</dbReference>
<protein>
    <recommendedName>
        <fullName evidence="2">catechol O-methyltransferase</fullName>
        <ecNumber evidence="2">2.1.1.6</ecNumber>
    </recommendedName>
</protein>
<evidence type="ECO:0000256" key="2">
    <source>
        <dbReference type="ARBA" id="ARBA00012880"/>
    </source>
</evidence>
<dbReference type="GO" id="GO:0022857">
    <property type="term" value="F:transmembrane transporter activity"/>
    <property type="evidence" value="ECO:0007669"/>
    <property type="project" value="InterPro"/>
</dbReference>
<feature type="transmembrane region" description="Helical" evidence="9">
    <location>
        <begin position="721"/>
        <end position="743"/>
    </location>
</feature>
<dbReference type="InterPro" id="IPR036259">
    <property type="entry name" value="MFS_trans_sf"/>
</dbReference>
<keyword evidence="5" id="KW-0949">S-adenosyl-L-methionine</keyword>
<dbReference type="Pfam" id="PF07690">
    <property type="entry name" value="MFS_1"/>
    <property type="match status" value="1"/>
</dbReference>
<dbReference type="EMBL" id="CAMXCT020001068">
    <property type="protein sequence ID" value="CAL1139684.1"/>
    <property type="molecule type" value="Genomic_DNA"/>
</dbReference>
<dbReference type="PANTHER" id="PTHR43836">
    <property type="entry name" value="CATECHOL O-METHYLTRANSFERASE 1-RELATED"/>
    <property type="match status" value="1"/>
</dbReference>
<keyword evidence="3" id="KW-0489">Methyltransferase</keyword>
<evidence type="ECO:0000256" key="9">
    <source>
        <dbReference type="SAM" id="Phobius"/>
    </source>
</evidence>
<feature type="transmembrane region" description="Helical" evidence="9">
    <location>
        <begin position="545"/>
        <end position="565"/>
    </location>
</feature>
<name>A0A9P1C779_9DINO</name>
<proteinExistence type="inferred from homology"/>
<dbReference type="OrthoDB" id="440553at2759"/>
<evidence type="ECO:0000313" key="11">
    <source>
        <dbReference type="EMBL" id="CAI3986309.1"/>
    </source>
</evidence>
<keyword evidence="9" id="KW-1133">Transmembrane helix</keyword>
<dbReference type="GO" id="GO:0006584">
    <property type="term" value="P:catecholamine metabolic process"/>
    <property type="evidence" value="ECO:0007669"/>
    <property type="project" value="UniProtKB-KW"/>
</dbReference>
<dbReference type="Proteomes" id="UP001152797">
    <property type="component" value="Unassembled WGS sequence"/>
</dbReference>
<evidence type="ECO:0000256" key="7">
    <source>
        <dbReference type="ARBA" id="ARBA00023453"/>
    </source>
</evidence>
<evidence type="ECO:0000256" key="5">
    <source>
        <dbReference type="ARBA" id="ARBA00022691"/>
    </source>
</evidence>
<dbReference type="PANTHER" id="PTHR43836:SF2">
    <property type="entry name" value="CATECHOL O-METHYLTRANSFERASE 1-RELATED"/>
    <property type="match status" value="1"/>
</dbReference>
<sequence>MRVIQREALGKVLQFRPDALCTLCWSLARTATGTARTLEALGRRGEELLRPAQDSMRAENVSMLLEALSLSQHWSLCWSLLDASIAAQRRLDGACFGQLHFAARGAQMERSVLQRFAQQMQRSSPMIAALAEGADVEELMARARSLARHGYAKELMLLQHVLRQKNQVVSVCEAMESFGRGLQVSSKWLKIAGGAKAQVLQSAMAISPAAGITLELGTYCGFSALHLAKRSRVVTIEADLGHALIAQKVIEHAGMSHKVEIITGHTEDVLPWLPQHLAGEMVSFVFMDQRGSRYHEDLEVLKSSGLLMDKAVIVADNVLKPGSPKFLWSIVRDFDQNAIVELEEYAMEQVKDWMTVSIFRAGSIKRPMLEMEPPEHIRELDFEAVVMVLYGFLLMLITVWLLRGLPKKAPQDASVKDGCPRSWLIFLCTTYGFIFCTTDQYVPSLPQMGVDLSGSQGVMSATVQLNFIVKSIAGLVTAGISDHIGRRPVTLICLSLLAFATFGCACAPNINWFLASRFLQGLGEALEPVIYAACRDYFSKIEERIMVISWIKLIGITGQIVAPIFGGFASALLNWRFSFFCLAVVWAASAAYAARYMVESCPDNDDAKAEGIYLSGIWRILAPASLCNLLTQMCAMTSFSVFSANIGYVAQVSYGQSSIATATILLVWAVLDALGVGVMQSIRSACGMSILQTGRFTVVMMALSGILSMVLGIYAEHLWSYLIACFSQSLCLAAALVPLNVLYSEPLEDCAGLAASVELTLKYVPPCLYSMICTQTLINSGVQSYMNLQSIGYVAGPVFYIGYEVFQRLQPNATVGETNAGGKDPDNSEEPENCKSFDVNPS</sequence>
<feature type="transmembrane region" description="Helical" evidence="9">
    <location>
        <begin position="423"/>
        <end position="442"/>
    </location>
</feature>